<reference evidence="1 2" key="1">
    <citation type="journal article" date="2013" name="Genome Announc.">
        <title>Complete genome sequence of Myxococcus stipitatus strain DSM 14675, a fruiting myxobacterium.</title>
        <authorList>
            <person name="Huntley S."/>
            <person name="Kneip S."/>
            <person name="Treuner-Lange A."/>
            <person name="Sogaard-Andersen L."/>
        </authorList>
    </citation>
    <scope>NUCLEOTIDE SEQUENCE [LARGE SCALE GENOMIC DNA]</scope>
    <source>
        <strain evidence="2">DSM 14675 / JCM 12634 / Mx s8</strain>
    </source>
</reference>
<dbReference type="AlphaFoldDB" id="L7UAH4"/>
<proteinExistence type="predicted"/>
<protein>
    <submittedName>
        <fullName evidence="1">Uncharacterized protein</fullName>
    </submittedName>
</protein>
<organism evidence="1 2">
    <name type="scientific">Myxococcus stipitatus (strain DSM 14675 / JCM 12634 / Mx s8)</name>
    <dbReference type="NCBI Taxonomy" id="1278073"/>
    <lineage>
        <taxon>Bacteria</taxon>
        <taxon>Pseudomonadati</taxon>
        <taxon>Myxococcota</taxon>
        <taxon>Myxococcia</taxon>
        <taxon>Myxococcales</taxon>
        <taxon>Cystobacterineae</taxon>
        <taxon>Myxococcaceae</taxon>
        <taxon>Myxococcus</taxon>
    </lineage>
</organism>
<dbReference type="Proteomes" id="UP000011131">
    <property type="component" value="Chromosome"/>
</dbReference>
<dbReference type="EMBL" id="CP004025">
    <property type="protein sequence ID" value="AGC43424.1"/>
    <property type="molecule type" value="Genomic_DNA"/>
</dbReference>
<evidence type="ECO:0000313" key="2">
    <source>
        <dbReference type="Proteomes" id="UP000011131"/>
    </source>
</evidence>
<keyword evidence="2" id="KW-1185">Reference proteome</keyword>
<sequence>MRNVVRGLFVSALCAAQLGCGQEDLSQSQMDGTADTGSIESSSAALGTNDVGVLAPTSACPGPYIWIHMDGEDTRHASTATGWTGVSKQNADGNLVFTFCRVDGNRFKSLSAYSSSASNFAVLKLADACPAGSVDFARVFDNEDTRNQNSNSGQISPNSQNPYSTTLRFCLFRGGGTTATSLPALGFEYGVFAPPAFAFGTASGVFFSDDEDRNTANEYHAHSDWIVAAQAIVTPGDNTTMYVSRGGGVVCGDGVCGGNAETESSCPADCTRCGNNICGPRENASTCINDCGRCGDDYCADRENEVTCPADCSVCGDGRCGPKEWQTCPFDCRPQCDLNFSSPDGLIPTCPGPGGN</sequence>
<gene>
    <name evidence="1" type="ordered locus">MYSTI_02095</name>
</gene>
<name>L7UAH4_MYXSD</name>
<evidence type="ECO:0000313" key="1">
    <source>
        <dbReference type="EMBL" id="AGC43424.1"/>
    </source>
</evidence>
<dbReference type="eggNOG" id="ENOG5034C17">
    <property type="taxonomic scope" value="Bacteria"/>
</dbReference>
<dbReference type="KEGG" id="msd:MYSTI_02095"/>
<dbReference type="STRING" id="1278073.MYSTI_02095"/>
<accession>L7UAH4</accession>
<dbReference type="HOGENOM" id="CLU_778075_0_0_7"/>